<name>A0A6A6VFT4_9PLEO</name>
<keyword evidence="2" id="KW-1185">Reference proteome</keyword>
<gene>
    <name evidence="1" type="ORF">M011DRAFT_348856</name>
</gene>
<proteinExistence type="predicted"/>
<sequence>MGHVILRVVCTLALKTSPSPSAPYIAIMSLSVRRYLAQQNRRCQPRQYVRTPDLPERRTQHSNFRGHVVDNPFFAREKGQKHGVCLQVLWRAGMASSCCCHHIHRAMLRERLRNHRPVVSRQCFVFLTARCVMRGKLSCSHLPTERRTARLWIAPMWFRYCRSSRHQYLPRGSDSQIRGSMMPQLSRCDNCEGPVRCLAASRSKDPFQNMAACTPIGGRFH</sequence>
<evidence type="ECO:0000313" key="1">
    <source>
        <dbReference type="EMBL" id="KAF2748440.1"/>
    </source>
</evidence>
<protein>
    <submittedName>
        <fullName evidence="1">Uncharacterized protein</fullName>
    </submittedName>
</protein>
<dbReference type="Proteomes" id="UP000799440">
    <property type="component" value="Unassembled WGS sequence"/>
</dbReference>
<accession>A0A6A6VFT4</accession>
<dbReference type="AlphaFoldDB" id="A0A6A6VFT4"/>
<dbReference type="EMBL" id="MU006569">
    <property type="protein sequence ID" value="KAF2748440.1"/>
    <property type="molecule type" value="Genomic_DNA"/>
</dbReference>
<evidence type="ECO:0000313" key="2">
    <source>
        <dbReference type="Proteomes" id="UP000799440"/>
    </source>
</evidence>
<organism evidence="1 2">
    <name type="scientific">Sporormia fimetaria CBS 119925</name>
    <dbReference type="NCBI Taxonomy" id="1340428"/>
    <lineage>
        <taxon>Eukaryota</taxon>
        <taxon>Fungi</taxon>
        <taxon>Dikarya</taxon>
        <taxon>Ascomycota</taxon>
        <taxon>Pezizomycotina</taxon>
        <taxon>Dothideomycetes</taxon>
        <taxon>Pleosporomycetidae</taxon>
        <taxon>Pleosporales</taxon>
        <taxon>Sporormiaceae</taxon>
        <taxon>Sporormia</taxon>
    </lineage>
</organism>
<reference evidence="1" key="1">
    <citation type="journal article" date="2020" name="Stud. Mycol.">
        <title>101 Dothideomycetes genomes: a test case for predicting lifestyles and emergence of pathogens.</title>
        <authorList>
            <person name="Haridas S."/>
            <person name="Albert R."/>
            <person name="Binder M."/>
            <person name="Bloem J."/>
            <person name="Labutti K."/>
            <person name="Salamov A."/>
            <person name="Andreopoulos B."/>
            <person name="Baker S."/>
            <person name="Barry K."/>
            <person name="Bills G."/>
            <person name="Bluhm B."/>
            <person name="Cannon C."/>
            <person name="Castanera R."/>
            <person name="Culley D."/>
            <person name="Daum C."/>
            <person name="Ezra D."/>
            <person name="Gonzalez J."/>
            <person name="Henrissat B."/>
            <person name="Kuo A."/>
            <person name="Liang C."/>
            <person name="Lipzen A."/>
            <person name="Lutzoni F."/>
            <person name="Magnuson J."/>
            <person name="Mondo S."/>
            <person name="Nolan M."/>
            <person name="Ohm R."/>
            <person name="Pangilinan J."/>
            <person name="Park H.-J."/>
            <person name="Ramirez L."/>
            <person name="Alfaro M."/>
            <person name="Sun H."/>
            <person name="Tritt A."/>
            <person name="Yoshinaga Y."/>
            <person name="Zwiers L.-H."/>
            <person name="Turgeon B."/>
            <person name="Goodwin S."/>
            <person name="Spatafora J."/>
            <person name="Crous P."/>
            <person name="Grigoriev I."/>
        </authorList>
    </citation>
    <scope>NUCLEOTIDE SEQUENCE</scope>
    <source>
        <strain evidence="1">CBS 119925</strain>
    </source>
</reference>